<gene>
    <name evidence="2" type="ORF">J2S08_000379</name>
</gene>
<sequence length="78" mass="9129">MKHRYLLCILLTIALLMYAIPQFSLQAQGLERYFIFSWLCFAFLVLAGNLAAFLFTPKKGDYSDYNRKLAEKKHGRSY</sequence>
<name>A0ABT9WMP8_9BACI</name>
<reference evidence="2 3" key="1">
    <citation type="submission" date="2023-07" db="EMBL/GenBank/DDBJ databases">
        <title>Genomic Encyclopedia of Type Strains, Phase IV (KMG-IV): sequencing the most valuable type-strain genomes for metagenomic binning, comparative biology and taxonomic classification.</title>
        <authorList>
            <person name="Goeker M."/>
        </authorList>
    </citation>
    <scope>NUCLEOTIDE SEQUENCE [LARGE SCALE GENOMIC DNA]</scope>
    <source>
        <strain evidence="2 3">DSM 23837</strain>
    </source>
</reference>
<dbReference type="Proteomes" id="UP001223586">
    <property type="component" value="Unassembled WGS sequence"/>
</dbReference>
<evidence type="ECO:0000313" key="2">
    <source>
        <dbReference type="EMBL" id="MDQ0174548.1"/>
    </source>
</evidence>
<keyword evidence="1" id="KW-1133">Transmembrane helix</keyword>
<evidence type="ECO:0000256" key="1">
    <source>
        <dbReference type="SAM" id="Phobius"/>
    </source>
</evidence>
<evidence type="ECO:0000313" key="3">
    <source>
        <dbReference type="Proteomes" id="UP001223586"/>
    </source>
</evidence>
<feature type="transmembrane region" description="Helical" evidence="1">
    <location>
        <begin position="36"/>
        <end position="55"/>
    </location>
</feature>
<keyword evidence="3" id="KW-1185">Reference proteome</keyword>
<proteinExistence type="predicted"/>
<protein>
    <submittedName>
        <fullName evidence="2">Positive regulator of sigma E activity</fullName>
    </submittedName>
</protein>
<comment type="caution">
    <text evidence="2">The sequence shown here is derived from an EMBL/GenBank/DDBJ whole genome shotgun (WGS) entry which is preliminary data.</text>
</comment>
<keyword evidence="1" id="KW-0812">Transmembrane</keyword>
<dbReference type="RefSeq" id="WP_307226091.1">
    <property type="nucleotide sequence ID" value="NZ_JAUSTT010000001.1"/>
</dbReference>
<accession>A0ABT9WMP8</accession>
<organism evidence="2 3">
    <name type="scientific">Bacillus chungangensis</name>
    <dbReference type="NCBI Taxonomy" id="587633"/>
    <lineage>
        <taxon>Bacteria</taxon>
        <taxon>Bacillati</taxon>
        <taxon>Bacillota</taxon>
        <taxon>Bacilli</taxon>
        <taxon>Bacillales</taxon>
        <taxon>Bacillaceae</taxon>
        <taxon>Bacillus</taxon>
    </lineage>
</organism>
<keyword evidence="1" id="KW-0472">Membrane</keyword>
<dbReference type="EMBL" id="JAUSTT010000001">
    <property type="protein sequence ID" value="MDQ0174548.1"/>
    <property type="molecule type" value="Genomic_DNA"/>
</dbReference>